<protein>
    <recommendedName>
        <fullName evidence="3">PqqD family peptide modification chaperone</fullName>
    </recommendedName>
</protein>
<name>A0ABQ2YFA4_9GAMM</name>
<dbReference type="EMBL" id="BMXS01000001">
    <property type="protein sequence ID" value="GGX80259.1"/>
    <property type="molecule type" value="Genomic_DNA"/>
</dbReference>
<dbReference type="SUPFAM" id="SSF53271">
    <property type="entry name" value="PRTase-like"/>
    <property type="match status" value="1"/>
</dbReference>
<dbReference type="InterPro" id="IPR041881">
    <property type="entry name" value="PqqD_sf"/>
</dbReference>
<accession>A0ABQ2YFA4</accession>
<evidence type="ECO:0000313" key="1">
    <source>
        <dbReference type="EMBL" id="GGX80259.1"/>
    </source>
</evidence>
<dbReference type="RefSeq" id="WP_189465784.1">
    <property type="nucleotide sequence ID" value="NZ_BMXS01000001.1"/>
</dbReference>
<dbReference type="Gene3D" id="1.10.10.1150">
    <property type="entry name" value="Coenzyme PQQ synthesis protein D (PqqD)"/>
    <property type="match status" value="1"/>
</dbReference>
<dbReference type="InterPro" id="IPR029057">
    <property type="entry name" value="PRTase-like"/>
</dbReference>
<evidence type="ECO:0000313" key="2">
    <source>
        <dbReference type="Proteomes" id="UP000653056"/>
    </source>
</evidence>
<dbReference type="Proteomes" id="UP000653056">
    <property type="component" value="Unassembled WGS sequence"/>
</dbReference>
<proteinExistence type="predicted"/>
<organism evidence="1 2">
    <name type="scientific">Litchfieldella qijiaojingensis</name>
    <dbReference type="NCBI Taxonomy" id="980347"/>
    <lineage>
        <taxon>Bacteria</taxon>
        <taxon>Pseudomonadati</taxon>
        <taxon>Pseudomonadota</taxon>
        <taxon>Gammaproteobacteria</taxon>
        <taxon>Oceanospirillales</taxon>
        <taxon>Halomonadaceae</taxon>
        <taxon>Litchfieldella</taxon>
    </lineage>
</organism>
<dbReference type="InterPro" id="IPR008792">
    <property type="entry name" value="PQQD"/>
</dbReference>
<gene>
    <name evidence="1" type="ORF">GCM10007160_04700</name>
</gene>
<evidence type="ECO:0008006" key="3">
    <source>
        <dbReference type="Google" id="ProtNLM"/>
    </source>
</evidence>
<dbReference type="Pfam" id="PF05402">
    <property type="entry name" value="PqqD"/>
    <property type="match status" value="1"/>
</dbReference>
<keyword evidence="2" id="KW-1185">Reference proteome</keyword>
<comment type="caution">
    <text evidence="1">The sequence shown here is derived from an EMBL/GenBank/DDBJ whole genome shotgun (WGS) entry which is preliminary data.</text>
</comment>
<sequence length="405" mass="45078">MDVVLLLDGRLNVERLLEYSQQVDTTSALQALGGGICANHLWDEMEGVVLVARAQPVSMLAAFGNFTPTQRSLLRGLALQINEVASKHHFIDYSTAEIAAERLAKELVRRFGVEELSRFQYTAIPRGGLIVLGMLSYLLDLSPEQIVIPEKATSAVNDEVLVVVDDCALSGVRFQQFLKKVDSAQVIFCPLFAAPELCRAIERAEPRVQACINAKDLQDIAPSRYGEAYAQWLTAHREIRGGHGYWDGITEPLTFSWCEPETRYWNHENKRFEAGWNVRPPGLCLKRRAVTANVECERREAGSHNAVILQTDGPGPLMVAERVLWTEMDSAIAVARMPESALQSSPCFRLEGTAAEMWRCVLEQGTLESAESALLEFYEVDPATLRKDLAAFVSDLVDNGILTRR</sequence>
<reference evidence="2" key="1">
    <citation type="journal article" date="2019" name="Int. J. Syst. Evol. Microbiol.">
        <title>The Global Catalogue of Microorganisms (GCM) 10K type strain sequencing project: providing services to taxonomists for standard genome sequencing and annotation.</title>
        <authorList>
            <consortium name="The Broad Institute Genomics Platform"/>
            <consortium name="The Broad Institute Genome Sequencing Center for Infectious Disease"/>
            <person name="Wu L."/>
            <person name="Ma J."/>
        </authorList>
    </citation>
    <scope>NUCLEOTIDE SEQUENCE [LARGE SCALE GENOMIC DNA]</scope>
    <source>
        <strain evidence="2">KCTC 22228</strain>
    </source>
</reference>